<organism evidence="2 3">
    <name type="scientific">Gymnopus androsaceus JB14</name>
    <dbReference type="NCBI Taxonomy" id="1447944"/>
    <lineage>
        <taxon>Eukaryota</taxon>
        <taxon>Fungi</taxon>
        <taxon>Dikarya</taxon>
        <taxon>Basidiomycota</taxon>
        <taxon>Agaricomycotina</taxon>
        <taxon>Agaricomycetes</taxon>
        <taxon>Agaricomycetidae</taxon>
        <taxon>Agaricales</taxon>
        <taxon>Marasmiineae</taxon>
        <taxon>Omphalotaceae</taxon>
        <taxon>Gymnopus</taxon>
    </lineage>
</organism>
<dbReference type="Proteomes" id="UP000799118">
    <property type="component" value="Unassembled WGS sequence"/>
</dbReference>
<name>A0A6A4HR48_9AGAR</name>
<proteinExistence type="predicted"/>
<dbReference type="AlphaFoldDB" id="A0A6A4HR48"/>
<evidence type="ECO:0000313" key="3">
    <source>
        <dbReference type="Proteomes" id="UP000799118"/>
    </source>
</evidence>
<keyword evidence="3" id="KW-1185">Reference proteome</keyword>
<reference evidence="2" key="1">
    <citation type="journal article" date="2019" name="Environ. Microbiol.">
        <title>Fungal ecological strategies reflected in gene transcription - a case study of two litter decomposers.</title>
        <authorList>
            <person name="Barbi F."/>
            <person name="Kohler A."/>
            <person name="Barry K."/>
            <person name="Baskaran P."/>
            <person name="Daum C."/>
            <person name="Fauchery L."/>
            <person name="Ihrmark K."/>
            <person name="Kuo A."/>
            <person name="LaButti K."/>
            <person name="Lipzen A."/>
            <person name="Morin E."/>
            <person name="Grigoriev I.V."/>
            <person name="Henrissat B."/>
            <person name="Lindahl B."/>
            <person name="Martin F."/>
        </authorList>
    </citation>
    <scope>NUCLEOTIDE SEQUENCE</scope>
    <source>
        <strain evidence="2">JB14</strain>
    </source>
</reference>
<accession>A0A6A4HR48</accession>
<evidence type="ECO:0000313" key="2">
    <source>
        <dbReference type="EMBL" id="KAE9399828.1"/>
    </source>
</evidence>
<protein>
    <submittedName>
        <fullName evidence="2">Uncharacterized protein</fullName>
    </submittedName>
</protein>
<sequence>MTTMNAHQQDTTETSLTDTTYEEAGKETEKEVKRLRPLPNVPEGLLFSVDHLRRLPGHVL</sequence>
<evidence type="ECO:0000256" key="1">
    <source>
        <dbReference type="SAM" id="MobiDB-lite"/>
    </source>
</evidence>
<feature type="region of interest" description="Disordered" evidence="1">
    <location>
        <begin position="1"/>
        <end position="35"/>
    </location>
</feature>
<dbReference type="EMBL" id="ML769464">
    <property type="protein sequence ID" value="KAE9399828.1"/>
    <property type="molecule type" value="Genomic_DNA"/>
</dbReference>
<feature type="compositionally biased region" description="Basic and acidic residues" evidence="1">
    <location>
        <begin position="23"/>
        <end position="34"/>
    </location>
</feature>
<gene>
    <name evidence="2" type="ORF">BT96DRAFT_919878</name>
</gene>